<keyword evidence="2" id="KW-1185">Reference proteome</keyword>
<protein>
    <submittedName>
        <fullName evidence="1">Uncharacterized protein</fullName>
    </submittedName>
</protein>
<evidence type="ECO:0000313" key="1">
    <source>
        <dbReference type="EMBL" id="VVE52732.1"/>
    </source>
</evidence>
<evidence type="ECO:0000313" key="2">
    <source>
        <dbReference type="Proteomes" id="UP000343317"/>
    </source>
</evidence>
<sequence>MPIVSPWESRLTSAENLAVRRSLVARRQNAARTDDLLRRARRLIGQCRAQASGGIGHHGIETKL</sequence>
<dbReference type="AlphaFoldDB" id="A0A5E4YW57"/>
<reference evidence="1 2" key="1">
    <citation type="submission" date="2019-08" db="EMBL/GenBank/DDBJ databases">
        <authorList>
            <person name="Peeters C."/>
        </authorList>
    </citation>
    <scope>NUCLEOTIDE SEQUENCE [LARGE SCALE GENOMIC DNA]</scope>
    <source>
        <strain evidence="1 2">LMG 31112</strain>
    </source>
</reference>
<dbReference type="EMBL" id="CABPSM010000021">
    <property type="protein sequence ID" value="VVE52732.1"/>
    <property type="molecule type" value="Genomic_DNA"/>
</dbReference>
<proteinExistence type="predicted"/>
<dbReference type="Proteomes" id="UP000343317">
    <property type="component" value="Unassembled WGS sequence"/>
</dbReference>
<organism evidence="1 2">
    <name type="scientific">Pandoraea horticolens</name>
    <dbReference type="NCBI Taxonomy" id="2508298"/>
    <lineage>
        <taxon>Bacteria</taxon>
        <taxon>Pseudomonadati</taxon>
        <taxon>Pseudomonadota</taxon>
        <taxon>Betaproteobacteria</taxon>
        <taxon>Burkholderiales</taxon>
        <taxon>Burkholderiaceae</taxon>
        <taxon>Pandoraea</taxon>
    </lineage>
</organism>
<gene>
    <name evidence="1" type="ORF">PHO31112_04802</name>
</gene>
<accession>A0A5E4YW57</accession>
<name>A0A5E4YW57_9BURK</name>